<dbReference type="GO" id="GO:0004386">
    <property type="term" value="F:helicase activity"/>
    <property type="evidence" value="ECO:0007669"/>
    <property type="project" value="UniProtKB-KW"/>
</dbReference>
<dbReference type="Gene3D" id="3.20.20.140">
    <property type="entry name" value="Metal-dependent hydrolases"/>
    <property type="match status" value="1"/>
</dbReference>
<dbReference type="PANTHER" id="PTHR40084">
    <property type="entry name" value="PHOSPHOHYDROLASE, PHP FAMILY"/>
    <property type="match status" value="1"/>
</dbReference>
<dbReference type="InterPro" id="IPR016195">
    <property type="entry name" value="Pol/histidinol_Pase-like"/>
</dbReference>
<dbReference type="PANTHER" id="PTHR40084:SF1">
    <property type="entry name" value="PHOSPHOTRANSFERASE"/>
    <property type="match status" value="1"/>
</dbReference>
<evidence type="ECO:0000313" key="1">
    <source>
        <dbReference type="EMBL" id="OHA14140.1"/>
    </source>
</evidence>
<protein>
    <submittedName>
        <fullName evidence="1">DNA helicase UvrD</fullName>
    </submittedName>
</protein>
<reference evidence="1 2" key="1">
    <citation type="journal article" date="2016" name="Nat. Commun.">
        <title>Thousands of microbial genomes shed light on interconnected biogeochemical processes in an aquifer system.</title>
        <authorList>
            <person name="Anantharaman K."/>
            <person name="Brown C.T."/>
            <person name="Hug L.A."/>
            <person name="Sharon I."/>
            <person name="Castelle C.J."/>
            <person name="Probst A.J."/>
            <person name="Thomas B.C."/>
            <person name="Singh A."/>
            <person name="Wilkins M.J."/>
            <person name="Karaoz U."/>
            <person name="Brodie E.L."/>
            <person name="Williams K.H."/>
            <person name="Hubbard S.S."/>
            <person name="Banfield J.F."/>
        </authorList>
    </citation>
    <scope>NUCLEOTIDE SEQUENCE [LARGE SCALE GENOMIC DNA]</scope>
</reference>
<proteinExistence type="predicted"/>
<name>A0A1G2LR77_9BACT</name>
<sequence>MRIIADFHIHSPYARAVSKEMTLENLDYWAGLKGITVMGTGDFTHPKWIKEIKEKLEPAEQGIFKLKSQIPNPKSLINSNDQNSNSKTRFMLTVEISSIYSKGGKVRRIHNLIFASSVETAEKINAQLNIRGNIKSDGRPILGLDSKELLKIVLNADPNCFFVPAHIWTPWFSVFGSKSGFDSIEECFDEYSKHIFALETGLSSDPAMNWRVSALDKYALISNSDSHSLRRIGREANIFDAELSYNGIIEAIKSKDPKRFLSTIEFFPEEGIYHYDGHRDCNIRLAPEETRKLKGLCPKCGKKVTVGVMSRVEELADRPEGFKSEGFKPEKAIPYKNMVPLDEIIAESLGVASATTKKIQEEFKNIVAEFGNEISVLFDVSRADLEGKIKPEIVEGIMRVREGRLHIEPGYDGLYGKVRIFEEGERREISKQASLF</sequence>
<keyword evidence="1" id="KW-0067">ATP-binding</keyword>
<keyword evidence="1" id="KW-0347">Helicase</keyword>
<keyword evidence="1" id="KW-0547">Nucleotide-binding</keyword>
<evidence type="ECO:0000313" key="2">
    <source>
        <dbReference type="Proteomes" id="UP000177171"/>
    </source>
</evidence>
<dbReference type="AlphaFoldDB" id="A0A1G2LR77"/>
<keyword evidence="1" id="KW-0378">Hydrolase</keyword>
<dbReference type="CDD" id="cd19067">
    <property type="entry name" value="PfuEndoQ-like"/>
    <property type="match status" value="1"/>
</dbReference>
<dbReference type="SUPFAM" id="SSF89550">
    <property type="entry name" value="PHP domain-like"/>
    <property type="match status" value="1"/>
</dbReference>
<gene>
    <name evidence="1" type="ORF">A3G49_02775</name>
</gene>
<dbReference type="Proteomes" id="UP000177171">
    <property type="component" value="Unassembled WGS sequence"/>
</dbReference>
<dbReference type="EMBL" id="MHQY01000013">
    <property type="protein sequence ID" value="OHA14140.1"/>
    <property type="molecule type" value="Genomic_DNA"/>
</dbReference>
<organism evidence="1 2">
    <name type="scientific">Candidatus Sungbacteria bacterium RIFCSPLOWO2_12_FULL_41_11</name>
    <dbReference type="NCBI Taxonomy" id="1802286"/>
    <lineage>
        <taxon>Bacteria</taxon>
        <taxon>Candidatus Sungiibacteriota</taxon>
    </lineage>
</organism>
<comment type="caution">
    <text evidence="1">The sequence shown here is derived from an EMBL/GenBank/DDBJ whole genome shotgun (WGS) entry which is preliminary data.</text>
</comment>
<accession>A0A1G2LR77</accession>